<dbReference type="PATRIC" id="fig|1122985.7.peg.2735"/>
<comment type="caution">
    <text evidence="1">The sequence shown here is derived from an EMBL/GenBank/DDBJ whole genome shotgun (WGS) entry which is preliminary data.</text>
</comment>
<protein>
    <submittedName>
        <fullName evidence="1">Uncharacterized protein</fullName>
    </submittedName>
</protein>
<proteinExistence type="predicted"/>
<sequence length="64" mass="7357">MCMHIFQYLLSTNAHEQSSWLRVAPLLSTIIKNNSLNTIIMPSERKIFAQKVVLLQVRDINASE</sequence>
<evidence type="ECO:0000313" key="2">
    <source>
        <dbReference type="Proteomes" id="UP000027442"/>
    </source>
</evidence>
<dbReference type="EMBL" id="JNGW01000116">
    <property type="protein sequence ID" value="KDR51277.1"/>
    <property type="molecule type" value="Genomic_DNA"/>
</dbReference>
<dbReference type="HOGENOM" id="CLU_2864084_0_0_10"/>
<dbReference type="AlphaFoldDB" id="A0A069QF31"/>
<reference evidence="1 2" key="1">
    <citation type="submission" date="2013-08" db="EMBL/GenBank/DDBJ databases">
        <authorList>
            <person name="Weinstock G."/>
            <person name="Sodergren E."/>
            <person name="Wylie T."/>
            <person name="Fulton L."/>
            <person name="Fulton R."/>
            <person name="Fronick C."/>
            <person name="O'Laughlin M."/>
            <person name="Godfrey J."/>
            <person name="Miner T."/>
            <person name="Herter B."/>
            <person name="Appelbaum E."/>
            <person name="Cordes M."/>
            <person name="Lek S."/>
            <person name="Wollam A."/>
            <person name="Pepin K.H."/>
            <person name="Palsikar V.B."/>
            <person name="Mitreva M."/>
            <person name="Wilson R.K."/>
        </authorList>
    </citation>
    <scope>NUCLEOTIDE SEQUENCE [LARGE SCALE GENOMIC DNA]</scope>
    <source>
        <strain evidence="1 2">ATCC 15930</strain>
    </source>
</reference>
<organism evidence="1 2">
    <name type="scientific">Hoylesella loescheii DSM 19665 = JCM 12249 = ATCC 15930</name>
    <dbReference type="NCBI Taxonomy" id="1122985"/>
    <lineage>
        <taxon>Bacteria</taxon>
        <taxon>Pseudomonadati</taxon>
        <taxon>Bacteroidota</taxon>
        <taxon>Bacteroidia</taxon>
        <taxon>Bacteroidales</taxon>
        <taxon>Prevotellaceae</taxon>
        <taxon>Hoylesella</taxon>
    </lineage>
</organism>
<keyword evidence="2" id="KW-1185">Reference proteome</keyword>
<name>A0A069QF31_HOYLO</name>
<dbReference type="Proteomes" id="UP000027442">
    <property type="component" value="Unassembled WGS sequence"/>
</dbReference>
<evidence type="ECO:0000313" key="1">
    <source>
        <dbReference type="EMBL" id="KDR51277.1"/>
    </source>
</evidence>
<accession>A0A069QF31</accession>
<gene>
    <name evidence="1" type="ORF">HMPREF1991_02641</name>
</gene>